<dbReference type="STRING" id="1182542.W9Z5N7"/>
<dbReference type="HOGENOM" id="CLU_010595_2_0_1"/>
<protein>
    <recommendedName>
        <fullName evidence="4">Methyltransferase domain-containing protein</fullName>
    </recommendedName>
</protein>
<dbReference type="CDD" id="cd02440">
    <property type="entry name" value="AdoMet_MTases"/>
    <property type="match status" value="1"/>
</dbReference>
<dbReference type="GeneID" id="19167016"/>
<comment type="caution">
    <text evidence="2">The sequence shown here is derived from an EMBL/GenBank/DDBJ whole genome shotgun (WGS) entry which is preliminary data.</text>
</comment>
<gene>
    <name evidence="2" type="ORF">A1O3_02886</name>
</gene>
<organism evidence="2 3">
    <name type="scientific">Capronia epimyces CBS 606.96</name>
    <dbReference type="NCBI Taxonomy" id="1182542"/>
    <lineage>
        <taxon>Eukaryota</taxon>
        <taxon>Fungi</taxon>
        <taxon>Dikarya</taxon>
        <taxon>Ascomycota</taxon>
        <taxon>Pezizomycotina</taxon>
        <taxon>Eurotiomycetes</taxon>
        <taxon>Chaetothyriomycetidae</taxon>
        <taxon>Chaetothyriales</taxon>
        <taxon>Herpotrichiellaceae</taxon>
        <taxon>Capronia</taxon>
    </lineage>
</organism>
<dbReference type="Proteomes" id="UP000019478">
    <property type="component" value="Unassembled WGS sequence"/>
</dbReference>
<dbReference type="eggNOG" id="ENOG502QQMC">
    <property type="taxonomic scope" value="Eukaryota"/>
</dbReference>
<evidence type="ECO:0008006" key="4">
    <source>
        <dbReference type="Google" id="ProtNLM"/>
    </source>
</evidence>
<evidence type="ECO:0000313" key="2">
    <source>
        <dbReference type="EMBL" id="EXJ89819.1"/>
    </source>
</evidence>
<dbReference type="PANTHER" id="PTHR43861">
    <property type="entry name" value="TRANS-ACONITATE 2-METHYLTRANSFERASE-RELATED"/>
    <property type="match status" value="1"/>
</dbReference>
<dbReference type="InterPro" id="IPR029063">
    <property type="entry name" value="SAM-dependent_MTases_sf"/>
</dbReference>
<reference evidence="2 3" key="1">
    <citation type="submission" date="2013-03" db="EMBL/GenBank/DDBJ databases">
        <title>The Genome Sequence of Capronia epimyces CBS 606.96.</title>
        <authorList>
            <consortium name="The Broad Institute Genomics Platform"/>
            <person name="Cuomo C."/>
            <person name="de Hoog S."/>
            <person name="Gorbushina A."/>
            <person name="Walker B."/>
            <person name="Young S.K."/>
            <person name="Zeng Q."/>
            <person name="Gargeya S."/>
            <person name="Fitzgerald M."/>
            <person name="Haas B."/>
            <person name="Abouelleil A."/>
            <person name="Allen A.W."/>
            <person name="Alvarado L."/>
            <person name="Arachchi H.M."/>
            <person name="Berlin A.M."/>
            <person name="Chapman S.B."/>
            <person name="Gainer-Dewar J."/>
            <person name="Goldberg J."/>
            <person name="Griggs A."/>
            <person name="Gujja S."/>
            <person name="Hansen M."/>
            <person name="Howarth C."/>
            <person name="Imamovic A."/>
            <person name="Ireland A."/>
            <person name="Larimer J."/>
            <person name="McCowan C."/>
            <person name="Murphy C."/>
            <person name="Pearson M."/>
            <person name="Poon T.W."/>
            <person name="Priest M."/>
            <person name="Roberts A."/>
            <person name="Saif S."/>
            <person name="Shea T."/>
            <person name="Sisk P."/>
            <person name="Sykes S."/>
            <person name="Wortman J."/>
            <person name="Nusbaum C."/>
            <person name="Birren B."/>
        </authorList>
    </citation>
    <scope>NUCLEOTIDE SEQUENCE [LARGE SCALE GENOMIC DNA]</scope>
    <source>
        <strain evidence="2 3">CBS 606.96</strain>
    </source>
</reference>
<dbReference type="Gene3D" id="3.40.50.150">
    <property type="entry name" value="Vaccinia Virus protein VP39"/>
    <property type="match status" value="1"/>
</dbReference>
<dbReference type="AlphaFoldDB" id="W9Z5N7"/>
<dbReference type="RefSeq" id="XP_007731216.1">
    <property type="nucleotide sequence ID" value="XM_007733026.1"/>
</dbReference>
<evidence type="ECO:0000313" key="3">
    <source>
        <dbReference type="Proteomes" id="UP000019478"/>
    </source>
</evidence>
<name>W9Z5N7_9EURO</name>
<proteinExistence type="predicted"/>
<dbReference type="OrthoDB" id="2013972at2759"/>
<dbReference type="GO" id="GO:0016740">
    <property type="term" value="F:transferase activity"/>
    <property type="evidence" value="ECO:0007669"/>
    <property type="project" value="UniProtKB-KW"/>
</dbReference>
<sequence>MAAELHPPTDVPGWQVVHELGREYGTYRRGQYLLPHDERERVKLDMTHTVFKLIRPFGSCRLTNVPTERLSLSEAGQLTTPLPLGMRPRVLDLGCGTGIWMNEMAREFPQAEFVGVDIHRLWSQCQPPNVSARIWDYEQPWALGERSWDMIHLQMGLGSVSDWPSLYSKIIQHLIPGSGCFESVEIDFEPRCDDGSMQPGKFTELWGTYLKNIFQSINRPIHYDPNTGDILRAIGFKDVHHMVYKVPFNMWSSDRQEWKAGQWWAQIMSRGRNNDGGNGMDALTLAALCKHQNWSVPDVEAISQAVVEEATNPACHGYNNVHVWWGRAPDIGEV</sequence>
<dbReference type="SUPFAM" id="SSF53335">
    <property type="entry name" value="S-adenosyl-L-methionine-dependent methyltransferases"/>
    <property type="match status" value="1"/>
</dbReference>
<dbReference type="Pfam" id="PF13489">
    <property type="entry name" value="Methyltransf_23"/>
    <property type="match status" value="1"/>
</dbReference>
<dbReference type="EMBL" id="AMGY01000002">
    <property type="protein sequence ID" value="EXJ89819.1"/>
    <property type="molecule type" value="Genomic_DNA"/>
</dbReference>
<keyword evidence="3" id="KW-1185">Reference proteome</keyword>
<accession>W9Z5N7</accession>
<evidence type="ECO:0000256" key="1">
    <source>
        <dbReference type="ARBA" id="ARBA00022679"/>
    </source>
</evidence>
<dbReference type="PANTHER" id="PTHR43861:SF3">
    <property type="entry name" value="PUTATIVE (AFU_ORTHOLOGUE AFUA_2G14390)-RELATED"/>
    <property type="match status" value="1"/>
</dbReference>
<keyword evidence="1" id="KW-0808">Transferase</keyword>